<feature type="compositionally biased region" description="Basic and acidic residues" evidence="1">
    <location>
        <begin position="1"/>
        <end position="26"/>
    </location>
</feature>
<reference evidence="3" key="1">
    <citation type="submission" date="2022-11" db="UniProtKB">
        <authorList>
            <consortium name="WormBaseParasite"/>
        </authorList>
    </citation>
    <scope>IDENTIFICATION</scope>
</reference>
<sequence>MAEDSHAEVIEKRHCDKDGEKSCDDVMKEEEEAEGMPSSWKEIFAEPIENEDEEDSAESDEPKTWSQKVTRFIINSESFVICAVVMLGLERAWRYWKEPENDDDVE</sequence>
<organism evidence="2 3">
    <name type="scientific">Plectus sambesii</name>
    <dbReference type="NCBI Taxonomy" id="2011161"/>
    <lineage>
        <taxon>Eukaryota</taxon>
        <taxon>Metazoa</taxon>
        <taxon>Ecdysozoa</taxon>
        <taxon>Nematoda</taxon>
        <taxon>Chromadorea</taxon>
        <taxon>Plectida</taxon>
        <taxon>Plectina</taxon>
        <taxon>Plectoidea</taxon>
        <taxon>Plectidae</taxon>
        <taxon>Plectus</taxon>
    </lineage>
</organism>
<feature type="compositionally biased region" description="Acidic residues" evidence="1">
    <location>
        <begin position="48"/>
        <end position="59"/>
    </location>
</feature>
<protein>
    <submittedName>
        <fullName evidence="3">Uncharacterized protein</fullName>
    </submittedName>
</protein>
<feature type="region of interest" description="Disordered" evidence="1">
    <location>
        <begin position="1"/>
        <end position="65"/>
    </location>
</feature>
<name>A0A914UMA4_9BILA</name>
<evidence type="ECO:0000256" key="1">
    <source>
        <dbReference type="SAM" id="MobiDB-lite"/>
    </source>
</evidence>
<evidence type="ECO:0000313" key="2">
    <source>
        <dbReference type="Proteomes" id="UP000887566"/>
    </source>
</evidence>
<dbReference type="Proteomes" id="UP000887566">
    <property type="component" value="Unplaced"/>
</dbReference>
<keyword evidence="2" id="KW-1185">Reference proteome</keyword>
<dbReference type="WBParaSite" id="PSAMB.scaffold1090size36089.g10870.t1">
    <property type="protein sequence ID" value="PSAMB.scaffold1090size36089.g10870.t1"/>
    <property type="gene ID" value="PSAMB.scaffold1090size36089.g10870"/>
</dbReference>
<proteinExistence type="predicted"/>
<evidence type="ECO:0000313" key="3">
    <source>
        <dbReference type="WBParaSite" id="PSAMB.scaffold1090size36089.g10870.t1"/>
    </source>
</evidence>
<accession>A0A914UMA4</accession>
<dbReference type="AlphaFoldDB" id="A0A914UMA4"/>